<dbReference type="EMBL" id="AGIP01000004">
    <property type="protein sequence ID" value="EHB65214.1"/>
    <property type="molecule type" value="Genomic_DNA"/>
</dbReference>
<dbReference type="PANTHER" id="PTHR47506">
    <property type="entry name" value="TRANSCRIPTIONAL REGULATORY PROTEIN"/>
    <property type="match status" value="1"/>
</dbReference>
<evidence type="ECO:0000256" key="2">
    <source>
        <dbReference type="ARBA" id="ARBA00023125"/>
    </source>
</evidence>
<dbReference type="Pfam" id="PF17922">
    <property type="entry name" value="TetR_C_17"/>
    <property type="match status" value="1"/>
</dbReference>
<keyword evidence="1" id="KW-0805">Transcription regulation</keyword>
<dbReference type="PATRIC" id="fig|743719.3.peg.2384"/>
<dbReference type="AlphaFoldDB" id="G4HEE5"/>
<dbReference type="InterPro" id="IPR009057">
    <property type="entry name" value="Homeodomain-like_sf"/>
</dbReference>
<dbReference type="InterPro" id="IPR041612">
    <property type="entry name" value="YfiR_C"/>
</dbReference>
<gene>
    <name evidence="6" type="ORF">PaelaDRAFT_2356</name>
</gene>
<evidence type="ECO:0000256" key="1">
    <source>
        <dbReference type="ARBA" id="ARBA00023015"/>
    </source>
</evidence>
<evidence type="ECO:0000313" key="6">
    <source>
        <dbReference type="EMBL" id="EHB65214.1"/>
    </source>
</evidence>
<dbReference type="InterPro" id="IPR001647">
    <property type="entry name" value="HTH_TetR"/>
</dbReference>
<dbReference type="SUPFAM" id="SSF48498">
    <property type="entry name" value="Tetracyclin repressor-like, C-terminal domain"/>
    <property type="match status" value="1"/>
</dbReference>
<organism evidence="6 7">
    <name type="scientific">Paenibacillus lactis 154</name>
    <dbReference type="NCBI Taxonomy" id="743719"/>
    <lineage>
        <taxon>Bacteria</taxon>
        <taxon>Bacillati</taxon>
        <taxon>Bacillota</taxon>
        <taxon>Bacilli</taxon>
        <taxon>Bacillales</taxon>
        <taxon>Paenibacillaceae</taxon>
        <taxon>Paenibacillus</taxon>
    </lineage>
</organism>
<evidence type="ECO:0000256" key="4">
    <source>
        <dbReference type="PROSITE-ProRule" id="PRU00335"/>
    </source>
</evidence>
<dbReference type="Proteomes" id="UP000003891">
    <property type="component" value="Unassembled WGS sequence"/>
</dbReference>
<dbReference type="Gene3D" id="1.10.10.60">
    <property type="entry name" value="Homeodomain-like"/>
    <property type="match status" value="1"/>
</dbReference>
<reference evidence="6 7" key="1">
    <citation type="submission" date="2011-09" db="EMBL/GenBank/DDBJ databases">
        <title>The draft genome of Paenibacillus lactis 154.</title>
        <authorList>
            <consortium name="US DOE Joint Genome Institute (JGI-PGF)"/>
            <person name="Lucas S."/>
            <person name="Han J."/>
            <person name="Lapidus A."/>
            <person name="Cheng J.-F."/>
            <person name="Goodwin L."/>
            <person name="Pitluck S."/>
            <person name="Peters L."/>
            <person name="Land M.L."/>
            <person name="Hauser L."/>
            <person name="Siebers A."/>
            <person name="Thelen M."/>
            <person name="Hugenholtz P."/>
            <person name="Allgaier M."/>
            <person name="Woyke T.J."/>
        </authorList>
    </citation>
    <scope>NUCLEOTIDE SEQUENCE [LARGE SCALE GENOMIC DNA]</scope>
    <source>
        <strain evidence="6 7">154</strain>
    </source>
</reference>
<evidence type="ECO:0000313" key="7">
    <source>
        <dbReference type="Proteomes" id="UP000003891"/>
    </source>
</evidence>
<dbReference type="Gene3D" id="1.10.357.10">
    <property type="entry name" value="Tetracycline Repressor, domain 2"/>
    <property type="match status" value="1"/>
</dbReference>
<feature type="domain" description="HTH tetR-type" evidence="5">
    <location>
        <begin position="13"/>
        <end position="73"/>
    </location>
</feature>
<dbReference type="SUPFAM" id="SSF46689">
    <property type="entry name" value="Homeodomain-like"/>
    <property type="match status" value="1"/>
</dbReference>
<dbReference type="STRING" id="743719.PaelaDRAFT_2356"/>
<proteinExistence type="predicted"/>
<dbReference type="PROSITE" id="PS50977">
    <property type="entry name" value="HTH_TETR_2"/>
    <property type="match status" value="1"/>
</dbReference>
<evidence type="ECO:0000256" key="3">
    <source>
        <dbReference type="ARBA" id="ARBA00023163"/>
    </source>
</evidence>
<dbReference type="InterPro" id="IPR036271">
    <property type="entry name" value="Tet_transcr_reg_TetR-rel_C_sf"/>
</dbReference>
<dbReference type="PRINTS" id="PR00455">
    <property type="entry name" value="HTHTETR"/>
</dbReference>
<accession>G4HEE5</accession>
<protein>
    <submittedName>
        <fullName evidence="6">Regulatory protein TetR</fullName>
    </submittedName>
</protein>
<feature type="DNA-binding region" description="H-T-H motif" evidence="4">
    <location>
        <begin position="36"/>
        <end position="55"/>
    </location>
</feature>
<dbReference type="PANTHER" id="PTHR47506:SF6">
    <property type="entry name" value="HTH-TYPE TRANSCRIPTIONAL REPRESSOR NEMR"/>
    <property type="match status" value="1"/>
</dbReference>
<name>G4HEE5_9BACL</name>
<keyword evidence="3" id="KW-0804">Transcription</keyword>
<evidence type="ECO:0000259" key="5">
    <source>
        <dbReference type="PROSITE" id="PS50977"/>
    </source>
</evidence>
<dbReference type="eggNOG" id="COG1309">
    <property type="taxonomic scope" value="Bacteria"/>
</dbReference>
<dbReference type="Pfam" id="PF00440">
    <property type="entry name" value="TetR_N"/>
    <property type="match status" value="1"/>
</dbReference>
<sequence length="218" mass="25320">MPMCPRVSDEYKETKKREIAAAARRVFIRKGFAHAVMQDIMDEAGISRGALYAYFDNLEHVFMEVLRYDDEELFQWTGPELQSPVWGMLMKWLGEIEQDLMKLQHSLVRARAEFFLSSAYVKDKKHYPYIRQRYENAVDAISRVIRAGEERGEFQPLQDARSLAGYILSFLNGLMLDTYQLGPDATWAEQQLDVFRNTLKLMLKPSSTDGYRDLSIGE</sequence>
<dbReference type="GO" id="GO:0003677">
    <property type="term" value="F:DNA binding"/>
    <property type="evidence" value="ECO:0007669"/>
    <property type="project" value="UniProtKB-UniRule"/>
</dbReference>
<keyword evidence="2 4" id="KW-0238">DNA-binding</keyword>